<dbReference type="PANTHER" id="PTHR32432:SF3">
    <property type="entry name" value="ETHANOLAMINE UTILIZATION PROTEIN EUTJ"/>
    <property type="match status" value="1"/>
</dbReference>
<evidence type="ECO:0000313" key="1">
    <source>
        <dbReference type="EMBL" id="HIU64359.1"/>
    </source>
</evidence>
<dbReference type="PIRSF" id="PIRSF019169">
    <property type="entry name" value="PilM"/>
    <property type="match status" value="1"/>
</dbReference>
<dbReference type="InterPro" id="IPR043129">
    <property type="entry name" value="ATPase_NBD"/>
</dbReference>
<dbReference type="Proteomes" id="UP000824099">
    <property type="component" value="Unassembled WGS sequence"/>
</dbReference>
<dbReference type="EMBL" id="DVNI01000077">
    <property type="protein sequence ID" value="HIU64359.1"/>
    <property type="molecule type" value="Genomic_DNA"/>
</dbReference>
<dbReference type="InterPro" id="IPR050696">
    <property type="entry name" value="FtsA/MreB"/>
</dbReference>
<accession>A0A9D1MQ18</accession>
<reference evidence="1" key="1">
    <citation type="submission" date="2020-10" db="EMBL/GenBank/DDBJ databases">
        <authorList>
            <person name="Gilroy R."/>
        </authorList>
    </citation>
    <scope>NUCLEOTIDE SEQUENCE</scope>
    <source>
        <strain evidence="1">CHK160-1198</strain>
    </source>
</reference>
<gene>
    <name evidence="1" type="primary">pilM</name>
    <name evidence="1" type="ORF">IAB06_04935</name>
</gene>
<name>A0A9D1MQ18_9FIRM</name>
<organism evidence="1 2">
    <name type="scientific">Candidatus Avacidaminococcus intestinavium</name>
    <dbReference type="NCBI Taxonomy" id="2840684"/>
    <lineage>
        <taxon>Bacteria</taxon>
        <taxon>Bacillati</taxon>
        <taxon>Bacillota</taxon>
        <taxon>Negativicutes</taxon>
        <taxon>Acidaminococcales</taxon>
        <taxon>Acidaminococcaceae</taxon>
        <taxon>Acidaminococcaceae incertae sedis</taxon>
        <taxon>Candidatus Avacidaminococcus</taxon>
    </lineage>
</organism>
<dbReference type="AlphaFoldDB" id="A0A9D1MQ18"/>
<dbReference type="Gene3D" id="3.30.420.40">
    <property type="match status" value="2"/>
</dbReference>
<dbReference type="InterPro" id="IPR005883">
    <property type="entry name" value="PilM"/>
</dbReference>
<dbReference type="PANTHER" id="PTHR32432">
    <property type="entry name" value="CELL DIVISION PROTEIN FTSA-RELATED"/>
    <property type="match status" value="1"/>
</dbReference>
<evidence type="ECO:0000313" key="2">
    <source>
        <dbReference type="Proteomes" id="UP000824099"/>
    </source>
</evidence>
<proteinExistence type="predicted"/>
<dbReference type="CDD" id="cd24049">
    <property type="entry name" value="ASKHA_NBD_PilM"/>
    <property type="match status" value="1"/>
</dbReference>
<reference evidence="1" key="2">
    <citation type="journal article" date="2021" name="PeerJ">
        <title>Extensive microbial diversity within the chicken gut microbiome revealed by metagenomics and culture.</title>
        <authorList>
            <person name="Gilroy R."/>
            <person name="Ravi A."/>
            <person name="Getino M."/>
            <person name="Pursley I."/>
            <person name="Horton D.L."/>
            <person name="Alikhan N.F."/>
            <person name="Baker D."/>
            <person name="Gharbi K."/>
            <person name="Hall N."/>
            <person name="Watson M."/>
            <person name="Adriaenssens E.M."/>
            <person name="Foster-Nyarko E."/>
            <person name="Jarju S."/>
            <person name="Secka A."/>
            <person name="Antonio M."/>
            <person name="Oren A."/>
            <person name="Chaudhuri R.R."/>
            <person name="La Ragione R."/>
            <person name="Hildebrand F."/>
            <person name="Pallen M.J."/>
        </authorList>
    </citation>
    <scope>NUCLEOTIDE SEQUENCE</scope>
    <source>
        <strain evidence="1">CHK160-1198</strain>
    </source>
</reference>
<comment type="caution">
    <text evidence="1">The sequence shown here is derived from an EMBL/GenBank/DDBJ whole genome shotgun (WGS) entry which is preliminary data.</text>
</comment>
<protein>
    <submittedName>
        <fullName evidence="1">Pilus assembly protein PilM</fullName>
    </submittedName>
</protein>
<dbReference type="Gene3D" id="3.30.1490.300">
    <property type="match status" value="1"/>
</dbReference>
<dbReference type="SUPFAM" id="SSF53067">
    <property type="entry name" value="Actin-like ATPase domain"/>
    <property type="match status" value="2"/>
</dbReference>
<sequence length="359" mass="40033">MNFKKIAKKLFTTLPSSVLGIDIGTEYVKIVQVDLKGERPYVRDFAVSELPANLKTKGVLNAKDELISFLYELLKRHNFSTKHAVFSLNGKNVFVREIIMPMMPDAELKQAVGWDVGQYVPYEPDTFYFDYARFGEETSDGQQRIVLVAAPKEIVDGIIEISTALNLKVLKIDIDVLTICRTLVQPLSEFILLDIGHLYTMMTIFEKGAPVAQRALQNSWGTLITNVSEISGLEPRDLQALLQEKNYLTKAVTMDEEVIASVMKEEIITVARECRLTSDYYLSTKRDLSFSNLVIAGVGSKVPGLVEFLHNEIDAKVMLHDILQKVDFNPKFEENKVKGLAPILAIAVGAALAGGESDD</sequence>
<dbReference type="Pfam" id="PF11104">
    <property type="entry name" value="PilM_2"/>
    <property type="match status" value="1"/>
</dbReference>